<dbReference type="InterPro" id="IPR050595">
    <property type="entry name" value="Bact_response_regulator"/>
</dbReference>
<dbReference type="EMBL" id="CP013065">
    <property type="protein sequence ID" value="ALM13728.1"/>
    <property type="molecule type" value="Genomic_DNA"/>
</dbReference>
<dbReference type="STRING" id="1735162.PeribacterB2_1068"/>
<dbReference type="InterPro" id="IPR001789">
    <property type="entry name" value="Sig_transdc_resp-reg_receiver"/>
</dbReference>
<dbReference type="PANTHER" id="PTHR44591:SF3">
    <property type="entry name" value="RESPONSE REGULATORY DOMAIN-CONTAINING PROTEIN"/>
    <property type="match status" value="1"/>
</dbReference>
<evidence type="ECO:0000259" key="3">
    <source>
        <dbReference type="PROSITE" id="PS50110"/>
    </source>
</evidence>
<dbReference type="PROSITE" id="PS50110">
    <property type="entry name" value="RESPONSE_REGULATORY"/>
    <property type="match status" value="1"/>
</dbReference>
<dbReference type="SMART" id="SM00448">
    <property type="entry name" value="REC"/>
    <property type="match status" value="1"/>
</dbReference>
<reference evidence="4 5" key="2">
    <citation type="journal article" date="2016" name="PeerJ">
        <title>Analysis of five complete genome sequences for members of the class Peribacteria in the recently recognized Peregrinibacteria bacterial phylum.</title>
        <authorList>
            <person name="Anantharaman K."/>
            <person name="Brown C.T."/>
            <person name="Burstein D."/>
            <person name="Castelle C.J."/>
            <person name="Probst A.J."/>
            <person name="Thomas B.C."/>
            <person name="Williams K.H."/>
            <person name="Banfield J.F."/>
        </authorList>
    </citation>
    <scope>NUCLEOTIDE SEQUENCE [LARGE SCALE GENOMIC DNA]</scope>
    <source>
        <strain evidence="4">RIFOXYD1_FULL_PER-ii_59_16</strain>
    </source>
</reference>
<dbReference type="KEGG" id="prf:PeribacterA2_1066"/>
<dbReference type="Pfam" id="PF00072">
    <property type="entry name" value="Response_reg"/>
    <property type="match status" value="1"/>
</dbReference>
<dbReference type="Gene3D" id="3.40.50.2300">
    <property type="match status" value="1"/>
</dbReference>
<evidence type="ECO:0000313" key="5">
    <source>
        <dbReference type="Proteomes" id="UP000069135"/>
    </source>
</evidence>
<accession>A0A0S1SMX8</accession>
<dbReference type="Proteomes" id="UP000069135">
    <property type="component" value="Chromosome"/>
</dbReference>
<dbReference type="SUPFAM" id="SSF52172">
    <property type="entry name" value="CheY-like"/>
    <property type="match status" value="1"/>
</dbReference>
<dbReference type="InterPro" id="IPR011006">
    <property type="entry name" value="CheY-like_superfamily"/>
</dbReference>
<sequence length="143" mass="15644">MDTPLHQSPSVPAQGTARFLIADDTPGKQHYLRALLKKSRFPAEVVVAHSTKEGEELIAKTPGIVGAFIDFRMPEAGGIPLISMLRKRHPSARIALITASTGDALEQEARAAGADVAISTAYPERFVTEKILRLLEEWKETKK</sequence>
<dbReference type="GO" id="GO:0000160">
    <property type="term" value="P:phosphorelay signal transduction system"/>
    <property type="evidence" value="ECO:0007669"/>
    <property type="project" value="InterPro"/>
</dbReference>
<gene>
    <name evidence="4" type="ORF">PeribacterD1_1066</name>
</gene>
<accession>A0A0S1SWL4</accession>
<keyword evidence="1 2" id="KW-0597">Phosphoprotein</keyword>
<accession>A0A0S1SVI4</accession>
<protein>
    <recommendedName>
        <fullName evidence="3">Response regulatory domain-containing protein</fullName>
    </recommendedName>
</protein>
<feature type="modified residue" description="4-aspartylphosphate" evidence="2">
    <location>
        <position position="70"/>
    </location>
</feature>
<name>A0A0S1SJ02_9BACT</name>
<accession>A0A0S1SJ02</accession>
<dbReference type="CDD" id="cd00156">
    <property type="entry name" value="REC"/>
    <property type="match status" value="1"/>
</dbReference>
<accession>A0A0S1SRT8</accession>
<evidence type="ECO:0000256" key="2">
    <source>
        <dbReference type="PROSITE-ProRule" id="PRU00169"/>
    </source>
</evidence>
<evidence type="ECO:0000313" key="4">
    <source>
        <dbReference type="EMBL" id="ALM13728.1"/>
    </source>
</evidence>
<proteinExistence type="predicted"/>
<reference evidence="5" key="1">
    <citation type="submission" date="2015-10" db="EMBL/GenBank/DDBJ databases">
        <title>Analysis of five complete genome sequences for members of the class Peribacteria in the recently recognized Peregrinibacteria bacterial phylum.</title>
        <authorList>
            <person name="Anantharaman K."/>
            <person name="Brown C.T."/>
            <person name="Burstein D."/>
            <person name="Castelle C.J."/>
            <person name="Probst A.J."/>
            <person name="Thomas B.C."/>
            <person name="Williams K.H."/>
            <person name="Banfield J.F."/>
        </authorList>
    </citation>
    <scope>NUCLEOTIDE SEQUENCE [LARGE SCALE GENOMIC DNA]</scope>
</reference>
<dbReference type="PANTHER" id="PTHR44591">
    <property type="entry name" value="STRESS RESPONSE REGULATOR PROTEIN 1"/>
    <property type="match status" value="1"/>
</dbReference>
<feature type="domain" description="Response regulatory" evidence="3">
    <location>
        <begin position="18"/>
        <end position="135"/>
    </location>
</feature>
<evidence type="ECO:0000256" key="1">
    <source>
        <dbReference type="ARBA" id="ARBA00022553"/>
    </source>
</evidence>
<organism evidence="4 5">
    <name type="scientific">Candidatus Peribacter riflensis</name>
    <dbReference type="NCBI Taxonomy" id="1735162"/>
    <lineage>
        <taxon>Bacteria</taxon>
        <taxon>Candidatus Peregrinibacteriota</taxon>
        <taxon>Candidatus Peribacteria</taxon>
        <taxon>Candidatus Peribacterales</taxon>
        <taxon>Candidatus Peribacteraceae</taxon>
        <taxon>Candidatus Peribacter</taxon>
    </lineage>
</organism>
<dbReference type="AlphaFoldDB" id="A0A0S1SJ02"/>